<reference evidence="5 6" key="1">
    <citation type="submission" date="2018-09" db="EMBL/GenBank/DDBJ databases">
        <title>Acidovorax cavernicola nov. sp. isolated from Gruta de las Maravillas (Aracena, Spain).</title>
        <authorList>
            <person name="Jurado V."/>
            <person name="Gutierrez-Patricio S."/>
            <person name="Gonzalez-Pimentel J.L."/>
            <person name="Miller A.Z."/>
            <person name="Laiz L."/>
            <person name="Saiz-Jimenez C."/>
        </authorList>
    </citation>
    <scope>NUCLEOTIDE SEQUENCE [LARGE SCALE GENOMIC DNA]</scope>
    <source>
        <strain evidence="5 6">1011MAR4D40.2</strain>
    </source>
</reference>
<dbReference type="InterPro" id="IPR011234">
    <property type="entry name" value="Fumarylacetoacetase-like_C"/>
</dbReference>
<evidence type="ECO:0000256" key="1">
    <source>
        <dbReference type="ARBA" id="ARBA00001946"/>
    </source>
</evidence>
<evidence type="ECO:0000256" key="2">
    <source>
        <dbReference type="ARBA" id="ARBA00010211"/>
    </source>
</evidence>
<dbReference type="SUPFAM" id="SSF56529">
    <property type="entry name" value="FAH"/>
    <property type="match status" value="1"/>
</dbReference>
<dbReference type="OrthoDB" id="8582489at2"/>
<accession>A0A9X8CYY8</accession>
<dbReference type="AlphaFoldDB" id="A0A9X8CYY8"/>
<dbReference type="GO" id="GO:0046872">
    <property type="term" value="F:metal ion binding"/>
    <property type="evidence" value="ECO:0007669"/>
    <property type="project" value="UniProtKB-KW"/>
</dbReference>
<evidence type="ECO:0000313" key="6">
    <source>
        <dbReference type="Proteomes" id="UP000265619"/>
    </source>
</evidence>
<organism evidence="5 6">
    <name type="scientific">Acidovorax cavernicola</name>
    <dbReference type="NCBI Taxonomy" id="1675792"/>
    <lineage>
        <taxon>Bacteria</taxon>
        <taxon>Pseudomonadati</taxon>
        <taxon>Pseudomonadota</taxon>
        <taxon>Betaproteobacteria</taxon>
        <taxon>Burkholderiales</taxon>
        <taxon>Comamonadaceae</taxon>
        <taxon>Acidovorax</taxon>
    </lineage>
</organism>
<dbReference type="InterPro" id="IPR036663">
    <property type="entry name" value="Fumarylacetoacetase_C_sf"/>
</dbReference>
<protein>
    <submittedName>
        <fullName evidence="5">FAA hydrolase family protein</fullName>
    </submittedName>
</protein>
<dbReference type="Proteomes" id="UP000265619">
    <property type="component" value="Unassembled WGS sequence"/>
</dbReference>
<name>A0A9X8CYY8_9BURK</name>
<dbReference type="EMBL" id="QXMN01000073">
    <property type="protein sequence ID" value="RIX73009.1"/>
    <property type="molecule type" value="Genomic_DNA"/>
</dbReference>
<comment type="caution">
    <text evidence="5">The sequence shown here is derived from an EMBL/GenBank/DDBJ whole genome shotgun (WGS) entry which is preliminary data.</text>
</comment>
<evidence type="ECO:0000259" key="4">
    <source>
        <dbReference type="Pfam" id="PF01557"/>
    </source>
</evidence>
<comment type="cofactor">
    <cofactor evidence="1">
        <name>Mg(2+)</name>
        <dbReference type="ChEBI" id="CHEBI:18420"/>
    </cofactor>
</comment>
<keyword evidence="3" id="KW-0479">Metal-binding</keyword>
<gene>
    <name evidence="5" type="ORF">D3H34_30020</name>
</gene>
<dbReference type="GO" id="GO:0016787">
    <property type="term" value="F:hydrolase activity"/>
    <property type="evidence" value="ECO:0007669"/>
    <property type="project" value="UniProtKB-KW"/>
</dbReference>
<keyword evidence="5" id="KW-0378">Hydrolase</keyword>
<comment type="similarity">
    <text evidence="2">Belongs to the FAH family.</text>
</comment>
<dbReference type="PANTHER" id="PTHR42796">
    <property type="entry name" value="FUMARYLACETOACETATE HYDROLASE DOMAIN-CONTAINING PROTEIN 2A-RELATED"/>
    <property type="match status" value="1"/>
</dbReference>
<keyword evidence="6" id="KW-1185">Reference proteome</keyword>
<feature type="domain" description="Fumarylacetoacetase-like C-terminal" evidence="4">
    <location>
        <begin position="129"/>
        <end position="359"/>
    </location>
</feature>
<evidence type="ECO:0000313" key="5">
    <source>
        <dbReference type="EMBL" id="RIX73009.1"/>
    </source>
</evidence>
<evidence type="ECO:0000256" key="3">
    <source>
        <dbReference type="ARBA" id="ARBA00022723"/>
    </source>
</evidence>
<dbReference type="InterPro" id="IPR051121">
    <property type="entry name" value="FAH"/>
</dbReference>
<dbReference type="Gene3D" id="3.90.850.10">
    <property type="entry name" value="Fumarylacetoacetase-like, C-terminal domain"/>
    <property type="match status" value="1"/>
</dbReference>
<sequence length="367" mass="39479">MAQILVTAPLPFRLPEHGGIPGFETTNRTNLKAFVQEVLKVKLASYRHGGRDRIGIVSADETTVCELSHAWRQLGGEWPEPRTMIELIEAGPQALTALTGVGAAAFDAATAVLIAQVQLQAPVRRPSKICCLALNNSANADRILQGPAHPAMFIKPSSALIGHGEDIECKPHYGRTHPEPELAVIIGTGGKNIRAEDAYAHVFGYTVHNDITGATMRGEDTFHYRAIHPKSPDSREVAFVDTWVSYPGRYKGADTFACMGPWLVTRDEIADPHTLDISCIHRGEVVTHDNTANLTFKTPEVIAFISSYMTLLPGDVISLGTALKKSSTGGGAVQNIDLLRLGGPVSVAIERIGTLTNGVRVLDEALA</sequence>
<dbReference type="Pfam" id="PF01557">
    <property type="entry name" value="FAA_hydrolase"/>
    <property type="match status" value="1"/>
</dbReference>
<dbReference type="PANTHER" id="PTHR42796:SF4">
    <property type="entry name" value="FUMARYLACETOACETATE HYDROLASE DOMAIN-CONTAINING PROTEIN 2A"/>
    <property type="match status" value="1"/>
</dbReference>
<proteinExistence type="inferred from homology"/>
<dbReference type="GO" id="GO:0044281">
    <property type="term" value="P:small molecule metabolic process"/>
    <property type="evidence" value="ECO:0007669"/>
    <property type="project" value="UniProtKB-ARBA"/>
</dbReference>